<dbReference type="EMBL" id="CP019697">
    <property type="protein sequence ID" value="AQS51256.1"/>
    <property type="molecule type" value="Genomic_DNA"/>
</dbReference>
<comment type="subcellular location">
    <subcellularLocation>
        <location evidence="1">Cell inner membrane</location>
        <topology evidence="1">Multi-pass membrane protein</topology>
    </subcellularLocation>
</comment>
<dbReference type="STRING" id="643674.PAEH1_06275"/>
<dbReference type="KEGG" id="phn:PAEH1_06275"/>
<dbReference type="OrthoDB" id="9804091at2"/>
<keyword evidence="1" id="KW-0595">Phospholipid degradation</keyword>
<keyword evidence="1 2" id="KW-0812">Transmembrane</keyword>
<dbReference type="GO" id="GO:0009395">
    <property type="term" value="P:phospholipid catabolic process"/>
    <property type="evidence" value="ECO:0007669"/>
    <property type="project" value="UniProtKB-KW"/>
</dbReference>
<gene>
    <name evidence="4" type="ORF">PAEH1_06275</name>
</gene>
<dbReference type="PIRSF" id="PIRSF006162">
    <property type="entry name" value="PgpA"/>
    <property type="match status" value="1"/>
</dbReference>
<keyword evidence="1" id="KW-0460">Magnesium</keyword>
<dbReference type="InterPro" id="IPR036681">
    <property type="entry name" value="PgpA-like_sf"/>
</dbReference>
<comment type="cofactor">
    <cofactor evidence="1">
        <name>Mg(2+)</name>
        <dbReference type="ChEBI" id="CHEBI:18420"/>
    </cofactor>
</comment>
<proteinExistence type="predicted"/>
<comment type="pathway">
    <text evidence="1">Phospholipid metabolism; phosphatidylglycerol biosynthesis; phosphatidylglycerol from CDP-diacylglycerol: step 2/2.</text>
</comment>
<feature type="transmembrane region" description="Helical" evidence="2">
    <location>
        <begin position="21"/>
        <end position="47"/>
    </location>
</feature>
<evidence type="ECO:0000313" key="4">
    <source>
        <dbReference type="EMBL" id="AQS51256.1"/>
    </source>
</evidence>
<dbReference type="CDD" id="cd06971">
    <property type="entry name" value="PgpA"/>
    <property type="match status" value="1"/>
</dbReference>
<dbReference type="PANTHER" id="PTHR36305">
    <property type="entry name" value="PHOSPHATIDYLGLYCEROPHOSPHATASE A"/>
    <property type="match status" value="1"/>
</dbReference>
<protein>
    <recommendedName>
        <fullName evidence="1">Phosphatidylglycerophosphatase A</fullName>
        <ecNumber evidence="1">3.1.3.27</ecNumber>
    </recommendedName>
    <alternativeName>
        <fullName evidence="1">Phosphatidylglycerolphosphate phosphatase A</fullName>
    </alternativeName>
</protein>
<dbReference type="Pfam" id="PF04608">
    <property type="entry name" value="PgpA"/>
    <property type="match status" value="1"/>
</dbReference>
<dbReference type="InterPro" id="IPR007686">
    <property type="entry name" value="YutG/PgpA"/>
</dbReference>
<evidence type="ECO:0000259" key="3">
    <source>
        <dbReference type="Pfam" id="PF04608"/>
    </source>
</evidence>
<dbReference type="SUPFAM" id="SSF101307">
    <property type="entry name" value="YutG-like"/>
    <property type="match status" value="1"/>
</dbReference>
<keyword evidence="2" id="KW-1133">Transmembrane helix</keyword>
<sequence>MIAKTAKRPSLAWVCAKPWRFLAFGMGSGVIYPGPGTWGTVWGWLIWLAALQFMPLIWVPFFLLGSFLLGIWLCQKTGDELGVSDHGGMNWDEAVAIWLVLWAMPFNTWWMQVFAFVSFRFFDVIKPTPIRWFDQRVGGGFGVMLDDIIAALYSLLVMYGVAYFL</sequence>
<keyword evidence="1" id="KW-1003">Cell membrane</keyword>
<reference evidence="4 5" key="1">
    <citation type="submission" date="2017-01" db="EMBL/GenBank/DDBJ databases">
        <title>Complete Genome Sequence of Paenalcaligenes hominis, Isolated from a paraplegic Patient with neurogenic bladder.</title>
        <authorList>
            <person name="Mukhopadhyay R."/>
            <person name="Joaquin J."/>
            <person name="Hogue R."/>
            <person name="Kilaru A."/>
            <person name="Jospin G."/>
            <person name="Mars K."/>
            <person name="Eisen J.A."/>
            <person name="Chaturvedi V."/>
        </authorList>
    </citation>
    <scope>NUCLEOTIDE SEQUENCE [LARGE SCALE GENOMIC DNA]</scope>
    <source>
        <strain evidence="4 5">15S00501</strain>
    </source>
</reference>
<keyword evidence="1 2" id="KW-0472">Membrane</keyword>
<feature type="domain" description="YutG/PgpA" evidence="3">
    <location>
        <begin position="22"/>
        <end position="161"/>
    </location>
</feature>
<dbReference type="GO" id="GO:0005886">
    <property type="term" value="C:plasma membrane"/>
    <property type="evidence" value="ECO:0007669"/>
    <property type="project" value="UniProtKB-SubCell"/>
</dbReference>
<keyword evidence="1" id="KW-0442">Lipid degradation</keyword>
<keyword evidence="1" id="KW-0378">Hydrolase</keyword>
<dbReference type="InterPro" id="IPR026037">
    <property type="entry name" value="PgpA"/>
</dbReference>
<keyword evidence="1" id="KW-0997">Cell inner membrane</keyword>
<keyword evidence="1" id="KW-1208">Phospholipid metabolism</keyword>
<organism evidence="4 5">
    <name type="scientific">Paenalcaligenes hominis</name>
    <dbReference type="NCBI Taxonomy" id="643674"/>
    <lineage>
        <taxon>Bacteria</taxon>
        <taxon>Pseudomonadati</taxon>
        <taxon>Pseudomonadota</taxon>
        <taxon>Betaproteobacteria</taxon>
        <taxon>Burkholderiales</taxon>
        <taxon>Alcaligenaceae</taxon>
        <taxon>Paenalcaligenes</taxon>
    </lineage>
</organism>
<evidence type="ECO:0000313" key="5">
    <source>
        <dbReference type="Proteomes" id="UP000189369"/>
    </source>
</evidence>
<evidence type="ECO:0000256" key="1">
    <source>
        <dbReference type="PIRNR" id="PIRNR006162"/>
    </source>
</evidence>
<dbReference type="AlphaFoldDB" id="A0A1U9JZR2"/>
<comment type="catalytic activity">
    <reaction evidence="1">
        <text>a 1,2-diacyl-sn-glycero-3-phospho-(1'-sn-glycero-3'-phosphate) + H2O = a 1,2-diacyl-sn-glycero-3-phospho-(1'-sn-glycerol) + phosphate</text>
        <dbReference type="Rhea" id="RHEA:33751"/>
        <dbReference type="ChEBI" id="CHEBI:15377"/>
        <dbReference type="ChEBI" id="CHEBI:43474"/>
        <dbReference type="ChEBI" id="CHEBI:60110"/>
        <dbReference type="ChEBI" id="CHEBI:64716"/>
        <dbReference type="EC" id="3.1.3.27"/>
    </reaction>
</comment>
<dbReference type="EC" id="3.1.3.27" evidence="1"/>
<dbReference type="Proteomes" id="UP000189369">
    <property type="component" value="Chromosome"/>
</dbReference>
<feature type="transmembrane region" description="Helical" evidence="2">
    <location>
        <begin position="141"/>
        <end position="164"/>
    </location>
</feature>
<dbReference type="PANTHER" id="PTHR36305:SF1">
    <property type="entry name" value="PHOSPHATIDYLGLYCEROPHOSPHATASE A"/>
    <property type="match status" value="1"/>
</dbReference>
<feature type="transmembrane region" description="Helical" evidence="2">
    <location>
        <begin position="95"/>
        <end position="121"/>
    </location>
</feature>
<feature type="transmembrane region" description="Helical" evidence="2">
    <location>
        <begin position="53"/>
        <end position="74"/>
    </location>
</feature>
<accession>A0A1U9JZR2</accession>
<name>A0A1U9JZR2_9BURK</name>
<keyword evidence="1" id="KW-0479">Metal-binding</keyword>
<comment type="function">
    <text evidence="1">Lipid phosphatase which dephosphorylates phosphatidylglycerophosphate (PGP) to phosphatidylglycerol (PG).</text>
</comment>
<dbReference type="GO" id="GO:0008962">
    <property type="term" value="F:phosphatidylglycerophosphatase activity"/>
    <property type="evidence" value="ECO:0007669"/>
    <property type="project" value="UniProtKB-EC"/>
</dbReference>
<evidence type="ECO:0000256" key="2">
    <source>
        <dbReference type="SAM" id="Phobius"/>
    </source>
</evidence>
<dbReference type="GO" id="GO:0006655">
    <property type="term" value="P:phosphatidylglycerol biosynthetic process"/>
    <property type="evidence" value="ECO:0007669"/>
    <property type="project" value="UniProtKB-UniPathway"/>
</dbReference>
<dbReference type="GO" id="GO:0046872">
    <property type="term" value="F:metal ion binding"/>
    <property type="evidence" value="ECO:0007669"/>
    <property type="project" value="UniProtKB-KW"/>
</dbReference>
<keyword evidence="1" id="KW-0443">Lipid metabolism</keyword>
<dbReference type="UniPathway" id="UPA00084">
    <property type="reaction ID" value="UER00504"/>
</dbReference>